<dbReference type="Proteomes" id="UP000051886">
    <property type="component" value="Unassembled WGS sequence"/>
</dbReference>
<protein>
    <submittedName>
        <fullName evidence="2">Uncharacterized protein</fullName>
    </submittedName>
</protein>
<evidence type="ECO:0000313" key="2">
    <source>
        <dbReference type="EMBL" id="KRN99362.1"/>
    </source>
</evidence>
<dbReference type="RefSeq" id="WP_017868933.1">
    <property type="nucleotide sequence ID" value="NZ_BJYB01000030.1"/>
</dbReference>
<dbReference type="EMBL" id="JQCN01000032">
    <property type="protein sequence ID" value="KRN99362.1"/>
    <property type="molecule type" value="Genomic_DNA"/>
</dbReference>
<name>A0A0R2LBT9_9LACO</name>
<sequence length="194" mass="22190">MVGNDNIRVLTESFTLIAYVQYGRTPNRWTREMAAEVVGLDLVDHAEYNDLFVRTFVPILINYVIYLDHEVGYIKNSAALVHGLVDGSTIFYETYYAPVEPSIENMPPEALEQLKGDTGRQLLAQTDPAEVEMMKEEYRYLKAAQDNHESLTPEEQNVLEILERLFGFHDVSPAKKGGQAQMKLHKKKGKKKKR</sequence>
<gene>
    <name evidence="2" type="ORF">IV66_GL001616</name>
</gene>
<dbReference type="AlphaFoldDB" id="A0A0R2LBT9"/>
<accession>A0A0R2LBT9</accession>
<organism evidence="2 3">
    <name type="scientific">Ligilactobacillus pobuzihii</name>
    <dbReference type="NCBI Taxonomy" id="449659"/>
    <lineage>
        <taxon>Bacteria</taxon>
        <taxon>Bacillati</taxon>
        <taxon>Bacillota</taxon>
        <taxon>Bacilli</taxon>
        <taxon>Lactobacillales</taxon>
        <taxon>Lactobacillaceae</taxon>
        <taxon>Ligilactobacillus</taxon>
    </lineage>
</organism>
<keyword evidence="3" id="KW-1185">Reference proteome</keyword>
<reference evidence="2 3" key="1">
    <citation type="journal article" date="2015" name="Genome Announc.">
        <title>Expanding the biotechnology potential of lactobacilli through comparative genomics of 213 strains and associated genera.</title>
        <authorList>
            <person name="Sun Z."/>
            <person name="Harris H.M."/>
            <person name="McCann A."/>
            <person name="Guo C."/>
            <person name="Argimon S."/>
            <person name="Zhang W."/>
            <person name="Yang X."/>
            <person name="Jeffery I.B."/>
            <person name="Cooney J.C."/>
            <person name="Kagawa T.F."/>
            <person name="Liu W."/>
            <person name="Song Y."/>
            <person name="Salvetti E."/>
            <person name="Wrobel A."/>
            <person name="Rasinkangas P."/>
            <person name="Parkhill J."/>
            <person name="Rea M.C."/>
            <person name="O'Sullivan O."/>
            <person name="Ritari J."/>
            <person name="Douillard F.P."/>
            <person name="Paul Ross R."/>
            <person name="Yang R."/>
            <person name="Briner A.E."/>
            <person name="Felis G.E."/>
            <person name="de Vos W.M."/>
            <person name="Barrangou R."/>
            <person name="Klaenhammer T.R."/>
            <person name="Caufield P.W."/>
            <person name="Cui Y."/>
            <person name="Zhang H."/>
            <person name="O'Toole P.W."/>
        </authorList>
    </citation>
    <scope>NUCLEOTIDE SEQUENCE [LARGE SCALE GENOMIC DNA]</scope>
    <source>
        <strain evidence="2 3">NBRC 103219</strain>
    </source>
</reference>
<proteinExistence type="predicted"/>
<evidence type="ECO:0000256" key="1">
    <source>
        <dbReference type="SAM" id="MobiDB-lite"/>
    </source>
</evidence>
<comment type="caution">
    <text evidence="2">The sequence shown here is derived from an EMBL/GenBank/DDBJ whole genome shotgun (WGS) entry which is preliminary data.</text>
</comment>
<evidence type="ECO:0000313" key="3">
    <source>
        <dbReference type="Proteomes" id="UP000051886"/>
    </source>
</evidence>
<feature type="compositionally biased region" description="Basic residues" evidence="1">
    <location>
        <begin position="183"/>
        <end position="194"/>
    </location>
</feature>
<feature type="region of interest" description="Disordered" evidence="1">
    <location>
        <begin position="174"/>
        <end position="194"/>
    </location>
</feature>
<dbReference type="PATRIC" id="fig|449659.4.peg.1647"/>